<reference evidence="1" key="1">
    <citation type="submission" date="2022-07" db="EMBL/GenBank/DDBJ databases">
        <title>Chromosome-level genome of Muraenolepis orangiensis.</title>
        <authorList>
            <person name="Kim J."/>
        </authorList>
    </citation>
    <scope>NUCLEOTIDE SEQUENCE</scope>
    <source>
        <strain evidence="1">KU_S4_2022</strain>
        <tissue evidence="1">Muscle</tissue>
    </source>
</reference>
<evidence type="ECO:0000313" key="1">
    <source>
        <dbReference type="EMBL" id="KAJ3595043.1"/>
    </source>
</evidence>
<dbReference type="Proteomes" id="UP001148018">
    <property type="component" value="Unassembled WGS sequence"/>
</dbReference>
<comment type="caution">
    <text evidence="1">The sequence shown here is derived from an EMBL/GenBank/DDBJ whole genome shotgun (WGS) entry which is preliminary data.</text>
</comment>
<keyword evidence="2" id="KW-1185">Reference proteome</keyword>
<evidence type="ECO:0000313" key="2">
    <source>
        <dbReference type="Proteomes" id="UP001148018"/>
    </source>
</evidence>
<dbReference type="EMBL" id="JANIIK010000111">
    <property type="protein sequence ID" value="KAJ3595043.1"/>
    <property type="molecule type" value="Genomic_DNA"/>
</dbReference>
<name>A0A9Q0DVB2_9TELE</name>
<dbReference type="AlphaFoldDB" id="A0A9Q0DVB2"/>
<gene>
    <name evidence="1" type="ORF">NHX12_004348</name>
</gene>
<protein>
    <recommendedName>
        <fullName evidence="3">Endonuclease/exonuclease/phosphatase domain-containing protein</fullName>
    </recommendedName>
</protein>
<organism evidence="1 2">
    <name type="scientific">Muraenolepis orangiensis</name>
    <name type="common">Patagonian moray cod</name>
    <dbReference type="NCBI Taxonomy" id="630683"/>
    <lineage>
        <taxon>Eukaryota</taxon>
        <taxon>Metazoa</taxon>
        <taxon>Chordata</taxon>
        <taxon>Craniata</taxon>
        <taxon>Vertebrata</taxon>
        <taxon>Euteleostomi</taxon>
        <taxon>Actinopterygii</taxon>
        <taxon>Neopterygii</taxon>
        <taxon>Teleostei</taxon>
        <taxon>Neoteleostei</taxon>
        <taxon>Acanthomorphata</taxon>
        <taxon>Zeiogadaria</taxon>
        <taxon>Gadariae</taxon>
        <taxon>Gadiformes</taxon>
        <taxon>Muraenolepidoidei</taxon>
        <taxon>Muraenolepididae</taxon>
        <taxon>Muraenolepis</taxon>
    </lineage>
</organism>
<accession>A0A9Q0DVB2</accession>
<evidence type="ECO:0008006" key="3">
    <source>
        <dbReference type="Google" id="ProtNLM"/>
    </source>
</evidence>
<proteinExistence type="predicted"/>
<sequence>MGDFNAKIGGRNEGYEEVMGKDGVGNINENGEMFVETCVNNNLVIGGIVFPHKTIHKTTHPSADPSGQQAWSGLEENAKCEYIPCDAVHVSPSSAASAQDAVSLELVSCGPLLGG</sequence>
<dbReference type="OrthoDB" id="410381at2759"/>